<accession>A0A9E7JLW2</accession>
<dbReference type="Pfam" id="PF03094">
    <property type="entry name" value="Mlo"/>
    <property type="match status" value="1"/>
</dbReference>
<feature type="transmembrane region" description="Helical" evidence="10">
    <location>
        <begin position="298"/>
        <end position="322"/>
    </location>
</feature>
<dbReference type="EMBL" id="CP097504">
    <property type="protein sequence ID" value="URD85890.1"/>
    <property type="molecule type" value="Genomic_DNA"/>
</dbReference>
<comment type="domain">
    <text evidence="8">The C-terminus contains a calmodulin-binding domain, which binds calmodulin in a calcium-dependent fashion.</text>
</comment>
<comment type="similarity">
    <text evidence="2 8">Belongs to the MLO family.</text>
</comment>
<keyword evidence="8" id="KW-0112">Calmodulin-binding</keyword>
<evidence type="ECO:0000256" key="10">
    <source>
        <dbReference type="SAM" id="Phobius"/>
    </source>
</evidence>
<evidence type="ECO:0000256" key="3">
    <source>
        <dbReference type="ARBA" id="ARBA00022692"/>
    </source>
</evidence>
<evidence type="ECO:0000256" key="8">
    <source>
        <dbReference type="RuleBase" id="RU280816"/>
    </source>
</evidence>
<feature type="compositionally biased region" description="Polar residues" evidence="9">
    <location>
        <begin position="401"/>
        <end position="413"/>
    </location>
</feature>
<feature type="chain" id="PRO_5039065152" description="MLO-like protein" evidence="11">
    <location>
        <begin position="18"/>
        <end position="497"/>
    </location>
</feature>
<keyword evidence="4 8" id="KW-0611">Plant defense</keyword>
<proteinExistence type="inferred from homology"/>
<dbReference type="GO" id="GO:0006952">
    <property type="term" value="P:defense response"/>
    <property type="evidence" value="ECO:0007669"/>
    <property type="project" value="UniProtKB-KW"/>
</dbReference>
<dbReference type="PANTHER" id="PTHR31942:SF49">
    <property type="entry name" value="MLO-LIKE PROTEIN 8"/>
    <property type="match status" value="1"/>
</dbReference>
<evidence type="ECO:0000313" key="13">
    <source>
        <dbReference type="Proteomes" id="UP001055439"/>
    </source>
</evidence>
<feature type="region of interest" description="Disordered" evidence="9">
    <location>
        <begin position="389"/>
        <end position="413"/>
    </location>
</feature>
<name>A0A9E7JLW2_9LILI</name>
<feature type="transmembrane region" description="Helical" evidence="10">
    <location>
        <begin position="214"/>
        <end position="236"/>
    </location>
</feature>
<feature type="transmembrane region" description="Helical" evidence="10">
    <location>
        <begin position="337"/>
        <end position="362"/>
    </location>
</feature>
<reference evidence="12" key="1">
    <citation type="submission" date="2022-05" db="EMBL/GenBank/DDBJ databases">
        <title>The Musa troglodytarum L. genome provides insights into the mechanism of non-climacteric behaviour and enrichment of carotenoids.</title>
        <authorList>
            <person name="Wang J."/>
        </authorList>
    </citation>
    <scope>NUCLEOTIDE SEQUENCE</scope>
    <source>
        <tissue evidence="12">Leaf</tissue>
    </source>
</reference>
<evidence type="ECO:0000256" key="11">
    <source>
        <dbReference type="SAM" id="SignalP"/>
    </source>
</evidence>
<keyword evidence="13" id="KW-1185">Reference proteome</keyword>
<dbReference type="OrthoDB" id="1388414at2759"/>
<sequence>MILGFISLLLTFGQNYIIKICIPEKAADTMLPCRLKQEEVETEEDKDHHRRLLLGAFREMSLKHRILEDSPVSGCPEGKVSLISLNGLHQLHVFIFFLAVFHVTYSALIMALGRAKIRRWKEWEKETSSLHYEFSYDPSRFRFSRETSFVRRHTSFWNRKPISLYIVSFFSQFFQSVRRTDYWAMRHGFITVHLSPGSKFNFQKYIKRSLEDDFKVVVGISPVLWASAVLFLLLNVKGWQTLFWISIIPLIVILAVGTKLQAIITQMAIEIKERHSVIQGIPLVQLRDDHFWFGRPQFVLFLIHFTFFQNAFQIMYFLWIWYEFGLNSCFHDNLKLIVARVCLGIGVLFLCSYITLPLYALVSQMGSHMKKSVFDGQTSKAIKKWRQAVKKKSTSSSTGTPYRSLSANPMGGSNSSTLHPIHQFNSAGSISLTFSRRRHFSDMDAEEANAEVPPSAPANSSNSSVAPTHLLIGSTEQRLHEAEDDTEGFSFVRITNS</sequence>
<evidence type="ECO:0000256" key="2">
    <source>
        <dbReference type="ARBA" id="ARBA00006574"/>
    </source>
</evidence>
<dbReference type="Proteomes" id="UP001055439">
    <property type="component" value="Chromosome 2"/>
</dbReference>
<dbReference type="PANTHER" id="PTHR31942">
    <property type="entry name" value="MLO-LIKE PROTEIN 1"/>
    <property type="match status" value="1"/>
</dbReference>
<feature type="transmembrane region" description="Helical" evidence="10">
    <location>
        <begin position="91"/>
        <end position="112"/>
    </location>
</feature>
<protein>
    <recommendedName>
        <fullName evidence="8">MLO-like protein</fullName>
    </recommendedName>
</protein>
<evidence type="ECO:0000256" key="9">
    <source>
        <dbReference type="SAM" id="MobiDB-lite"/>
    </source>
</evidence>
<evidence type="ECO:0000256" key="1">
    <source>
        <dbReference type="ARBA" id="ARBA00004141"/>
    </source>
</evidence>
<evidence type="ECO:0000256" key="5">
    <source>
        <dbReference type="ARBA" id="ARBA00022989"/>
    </source>
</evidence>
<evidence type="ECO:0000256" key="7">
    <source>
        <dbReference type="ARBA" id="ARBA00023265"/>
    </source>
</evidence>
<dbReference type="GO" id="GO:0016020">
    <property type="term" value="C:membrane"/>
    <property type="evidence" value="ECO:0007669"/>
    <property type="project" value="UniProtKB-SubCell"/>
</dbReference>
<feature type="signal peptide" evidence="11">
    <location>
        <begin position="1"/>
        <end position="17"/>
    </location>
</feature>
<keyword evidence="6 8" id="KW-0472">Membrane</keyword>
<comment type="subcellular location">
    <subcellularLocation>
        <location evidence="1 8">Membrane</location>
        <topology evidence="1 8">Multi-pass membrane protein</topology>
    </subcellularLocation>
</comment>
<evidence type="ECO:0000256" key="6">
    <source>
        <dbReference type="ARBA" id="ARBA00023136"/>
    </source>
</evidence>
<evidence type="ECO:0000313" key="12">
    <source>
        <dbReference type="EMBL" id="URD85890.1"/>
    </source>
</evidence>
<feature type="transmembrane region" description="Helical" evidence="10">
    <location>
        <begin position="242"/>
        <end position="264"/>
    </location>
</feature>
<feature type="compositionally biased region" description="Low complexity" evidence="9">
    <location>
        <begin position="450"/>
        <end position="467"/>
    </location>
</feature>
<keyword evidence="11" id="KW-0732">Signal</keyword>
<dbReference type="InterPro" id="IPR004326">
    <property type="entry name" value="Mlo"/>
</dbReference>
<gene>
    <name evidence="8" type="primary">MLO</name>
    <name evidence="12" type="ORF">MUK42_26867</name>
</gene>
<keyword evidence="3 8" id="KW-0812">Transmembrane</keyword>
<dbReference type="AlphaFoldDB" id="A0A9E7JLW2"/>
<keyword evidence="7 8" id="KW-0568">Pathogenesis-related protein</keyword>
<organism evidence="12 13">
    <name type="scientific">Musa troglodytarum</name>
    <name type="common">fe'i banana</name>
    <dbReference type="NCBI Taxonomy" id="320322"/>
    <lineage>
        <taxon>Eukaryota</taxon>
        <taxon>Viridiplantae</taxon>
        <taxon>Streptophyta</taxon>
        <taxon>Embryophyta</taxon>
        <taxon>Tracheophyta</taxon>
        <taxon>Spermatophyta</taxon>
        <taxon>Magnoliopsida</taxon>
        <taxon>Liliopsida</taxon>
        <taxon>Zingiberales</taxon>
        <taxon>Musaceae</taxon>
        <taxon>Musa</taxon>
    </lineage>
</organism>
<keyword evidence="5 8" id="KW-1133">Transmembrane helix</keyword>
<dbReference type="GO" id="GO:0005516">
    <property type="term" value="F:calmodulin binding"/>
    <property type="evidence" value="ECO:0007669"/>
    <property type="project" value="UniProtKB-KW"/>
</dbReference>
<feature type="region of interest" description="Disordered" evidence="9">
    <location>
        <begin position="444"/>
        <end position="467"/>
    </location>
</feature>
<evidence type="ECO:0000256" key="4">
    <source>
        <dbReference type="ARBA" id="ARBA00022821"/>
    </source>
</evidence>
<comment type="function">
    <text evidence="8">May be involved in modulation of pathogen defense and leaf cell death.</text>
</comment>